<proteinExistence type="predicted"/>
<dbReference type="RefSeq" id="WP_386370143.1">
    <property type="nucleotide sequence ID" value="NZ_JBHUMP010000001.1"/>
</dbReference>
<dbReference type="EMBL" id="JBHUMP010000001">
    <property type="protein sequence ID" value="MFD2737968.1"/>
    <property type="molecule type" value="Genomic_DNA"/>
</dbReference>
<gene>
    <name evidence="2" type="ORF">ACFSUD_00140</name>
</gene>
<reference evidence="3" key="1">
    <citation type="journal article" date="2019" name="Int. J. Syst. Evol. Microbiol.">
        <title>The Global Catalogue of Microorganisms (GCM) 10K type strain sequencing project: providing services to taxonomists for standard genome sequencing and annotation.</title>
        <authorList>
            <consortium name="The Broad Institute Genomics Platform"/>
            <consortium name="The Broad Institute Genome Sequencing Center for Infectious Disease"/>
            <person name="Wu L."/>
            <person name="Ma J."/>
        </authorList>
    </citation>
    <scope>NUCLEOTIDE SEQUENCE [LARGE SCALE GENOMIC DNA]</scope>
    <source>
        <strain evidence="3">TISTR 2562</strain>
    </source>
</reference>
<organism evidence="2 3">
    <name type="scientific">Sulfitobacter aestuarii</name>
    <dbReference type="NCBI Taxonomy" id="2161676"/>
    <lineage>
        <taxon>Bacteria</taxon>
        <taxon>Pseudomonadati</taxon>
        <taxon>Pseudomonadota</taxon>
        <taxon>Alphaproteobacteria</taxon>
        <taxon>Rhodobacterales</taxon>
        <taxon>Roseobacteraceae</taxon>
        <taxon>Sulfitobacter</taxon>
    </lineage>
</organism>
<evidence type="ECO:0000259" key="1">
    <source>
        <dbReference type="Pfam" id="PF06568"/>
    </source>
</evidence>
<sequence>MAVFDTSRTTYGTASAVNRFFAFISDISATLIAWNDARVTRKVLSALSDRELEDIGLVRGDIDLVAQGHLIR</sequence>
<dbReference type="InterPro" id="IPR009506">
    <property type="entry name" value="YjiS-like"/>
</dbReference>
<comment type="caution">
    <text evidence="2">The sequence shown here is derived from an EMBL/GenBank/DDBJ whole genome shotgun (WGS) entry which is preliminary data.</text>
</comment>
<accession>A0ABW5TWE9</accession>
<dbReference type="Pfam" id="PF06568">
    <property type="entry name" value="YjiS-like"/>
    <property type="match status" value="1"/>
</dbReference>
<keyword evidence="3" id="KW-1185">Reference proteome</keyword>
<evidence type="ECO:0000313" key="2">
    <source>
        <dbReference type="EMBL" id="MFD2737968.1"/>
    </source>
</evidence>
<feature type="domain" description="YjiS-like" evidence="1">
    <location>
        <begin position="29"/>
        <end position="63"/>
    </location>
</feature>
<name>A0ABW5TWE9_9RHOB</name>
<dbReference type="Proteomes" id="UP001597474">
    <property type="component" value="Unassembled WGS sequence"/>
</dbReference>
<protein>
    <submittedName>
        <fullName evidence="2">DUF1127 domain-containing protein</fullName>
    </submittedName>
</protein>
<evidence type="ECO:0000313" key="3">
    <source>
        <dbReference type="Proteomes" id="UP001597474"/>
    </source>
</evidence>